<keyword evidence="1" id="KW-1133">Transmembrane helix</keyword>
<dbReference type="SMART" id="SM00028">
    <property type="entry name" value="TPR"/>
    <property type="match status" value="5"/>
</dbReference>
<dbReference type="InterPro" id="IPR024983">
    <property type="entry name" value="CHAT_dom"/>
</dbReference>
<dbReference type="Pfam" id="PF12770">
    <property type="entry name" value="CHAT"/>
    <property type="match status" value="1"/>
</dbReference>
<dbReference type="RefSeq" id="WP_386096638.1">
    <property type="nucleotide sequence ID" value="NZ_JBHUOZ010000001.1"/>
</dbReference>
<feature type="domain" description="CHAT" evidence="3">
    <location>
        <begin position="748"/>
        <end position="1048"/>
    </location>
</feature>
<dbReference type="Proteomes" id="UP001597511">
    <property type="component" value="Unassembled WGS sequence"/>
</dbReference>
<evidence type="ECO:0000259" key="3">
    <source>
        <dbReference type="Pfam" id="PF12770"/>
    </source>
</evidence>
<organism evidence="4 5">
    <name type="scientific">Terrimonas rubra</name>
    <dbReference type="NCBI Taxonomy" id="1035890"/>
    <lineage>
        <taxon>Bacteria</taxon>
        <taxon>Pseudomonadati</taxon>
        <taxon>Bacteroidota</taxon>
        <taxon>Chitinophagia</taxon>
        <taxon>Chitinophagales</taxon>
        <taxon>Chitinophagaceae</taxon>
        <taxon>Terrimonas</taxon>
    </lineage>
</organism>
<protein>
    <submittedName>
        <fullName evidence="4">CHAT domain-containing protein</fullName>
    </submittedName>
</protein>
<evidence type="ECO:0000313" key="5">
    <source>
        <dbReference type="Proteomes" id="UP001597511"/>
    </source>
</evidence>
<feature type="transmembrane region" description="Helical" evidence="1">
    <location>
        <begin position="1063"/>
        <end position="1082"/>
    </location>
</feature>
<dbReference type="EMBL" id="JBHUOZ010000001">
    <property type="protein sequence ID" value="MFD2919444.1"/>
    <property type="molecule type" value="Genomic_DNA"/>
</dbReference>
<dbReference type="Gene3D" id="1.25.40.10">
    <property type="entry name" value="Tetratricopeptide repeat domain"/>
    <property type="match status" value="2"/>
</dbReference>
<dbReference type="InterPro" id="IPR019734">
    <property type="entry name" value="TPR_rpt"/>
</dbReference>
<feature type="signal peptide" evidence="2">
    <location>
        <begin position="1"/>
        <end position="22"/>
    </location>
</feature>
<evidence type="ECO:0000256" key="1">
    <source>
        <dbReference type="SAM" id="Phobius"/>
    </source>
</evidence>
<name>A0ABW6A2A6_9BACT</name>
<dbReference type="SUPFAM" id="SSF48452">
    <property type="entry name" value="TPR-like"/>
    <property type="match status" value="2"/>
</dbReference>
<proteinExistence type="predicted"/>
<evidence type="ECO:0000256" key="2">
    <source>
        <dbReference type="SAM" id="SignalP"/>
    </source>
</evidence>
<keyword evidence="5" id="KW-1185">Reference proteome</keyword>
<accession>A0ABW6A2A6</accession>
<reference evidence="5" key="1">
    <citation type="journal article" date="2019" name="Int. J. Syst. Evol. Microbiol.">
        <title>The Global Catalogue of Microorganisms (GCM) 10K type strain sequencing project: providing services to taxonomists for standard genome sequencing and annotation.</title>
        <authorList>
            <consortium name="The Broad Institute Genomics Platform"/>
            <consortium name="The Broad Institute Genome Sequencing Center for Infectious Disease"/>
            <person name="Wu L."/>
            <person name="Ma J."/>
        </authorList>
    </citation>
    <scope>NUCLEOTIDE SEQUENCE [LARGE SCALE GENOMIC DNA]</scope>
    <source>
        <strain evidence="5">KCTC 23299</strain>
    </source>
</reference>
<dbReference type="PANTHER" id="PTHR10098">
    <property type="entry name" value="RAPSYN-RELATED"/>
    <property type="match status" value="1"/>
</dbReference>
<comment type="caution">
    <text evidence="4">The sequence shown here is derived from an EMBL/GenBank/DDBJ whole genome shotgun (WGS) entry which is preliminary data.</text>
</comment>
<keyword evidence="2" id="KW-0732">Signal</keyword>
<dbReference type="InterPro" id="IPR011990">
    <property type="entry name" value="TPR-like_helical_dom_sf"/>
</dbReference>
<gene>
    <name evidence="4" type="ORF">ACFS6H_07000</name>
</gene>
<keyword evidence="1" id="KW-0472">Membrane</keyword>
<sequence length="1091" mass="124291">MIFCRFLLASFLSGCLFTLSYAQQVPGLIADMDSLLMAKKYTQADVLLKQRIPILLNHQPPDTLSDYVEYIGKTALALRGKTKAIAEVKQYIQTVKTKHPYQEVVSICYFGAANFISKQDDHLMAYELLQEADIYFKQNTSQVSHKLFRLYLNTGTYAMRLGKYALATTFYRQAIHNLQQAGNMEPEDHFIVNNSMGIAMWYGSKLDSCLYYFKKAEKVLQESPDGTLNKYYRMGMIQNNMANVYAEQGQTSASITALEAAILNYKKFINTPEANAKKEDALIEQFHSMDNLAKSYLDIGDISKGQHLLQYAYQQKVNAFSENNSEVYKSLIYLGALYYRQKDYLKAINTLTRGLAIIYANATDNNSIWEAEAYAYLGYCYYETLQTTTALSYLQKADGIYKKMIQEDYSTEYLYFLGNAATIYAQTGQHAYALRLAGNGLSYVKETKGENSLLGVAQLITLAQINFTIKDYKQSLALSKQCIALIDKVASGSELLLDSIRIEIDKPRAILLKVKSEYALLPAKTPEKINALLEELKTSVAIIEKRKSVLSEEKDISNLISGYMDVLDFVKYLELELYNRTNSKTRLDIIMNIHESAIYTRIRSRLNKQHNNLRFANIPESIIQQETLLRNELYQSLQNSRSHDNNVNAYLSASRKWSAFQEELRTRYPAYYQLRYAANPDFSIDSLAIPTLKDFSITRFLFIQEKLYCLVVSNGKQNWVPLDVTNVAHYIKQLSSPTVTAGETYTIAHALYKSLWQPLEKYINTKRVIIIPDGILYYLSFDMLTPTRCKTNADFASLSLLARYAISYHYSLPALLQQTKYNPQKKSPGFAAFTPGFNDDIKKQYRSALKKDSLNIDNAYLSLLPLPFSVSLAQKATQLFPGHLYAGASSTQSSFKQHAGNHAIIHIGTHAEANNQYPEYSRLIFAKDLENPTSDNSLYLFDIYNYDLRADLAVLTACETGKPGFFPGEGMISMAHAFNYAGSESILTGLWKIDEQASTMITQLFYDKLAEGMTKDEALRQAKLTYLSTAEGRMLAPQYWAGLVIMGDTSPIELKQQNWWKRYWWVLGLFFISGTAILWYYYKRRKTKALS</sequence>
<feature type="chain" id="PRO_5046873840" evidence="2">
    <location>
        <begin position="23"/>
        <end position="1091"/>
    </location>
</feature>
<evidence type="ECO:0000313" key="4">
    <source>
        <dbReference type="EMBL" id="MFD2919444.1"/>
    </source>
</evidence>
<keyword evidence="1" id="KW-0812">Transmembrane</keyword>